<sequence>MKAKSDAETTADQQVKVAEDAMSKTKFKEVKGQLDGINAQVAQDNNETKQNNKNVTQLSQKKTLLNKEHEEDVSARKEAEKNTINAKKAKVRLFNAKGKYIKKYLT</sequence>
<evidence type="ECO:0000313" key="2">
    <source>
        <dbReference type="EMBL" id="MBU3827673.1"/>
    </source>
</evidence>
<proteinExistence type="predicted"/>
<feature type="compositionally biased region" description="Basic and acidic residues" evidence="1">
    <location>
        <begin position="65"/>
        <end position="79"/>
    </location>
</feature>
<feature type="region of interest" description="Disordered" evidence="1">
    <location>
        <begin position="42"/>
        <end position="79"/>
    </location>
</feature>
<evidence type="ECO:0000313" key="3">
    <source>
        <dbReference type="Proteomes" id="UP000823844"/>
    </source>
</evidence>
<protein>
    <submittedName>
        <fullName evidence="2">Uncharacterized protein</fullName>
    </submittedName>
</protein>
<reference evidence="2" key="1">
    <citation type="journal article" date="2021" name="PeerJ">
        <title>Extensive microbial diversity within the chicken gut microbiome revealed by metagenomics and culture.</title>
        <authorList>
            <person name="Gilroy R."/>
            <person name="Ravi A."/>
            <person name="Getino M."/>
            <person name="Pursley I."/>
            <person name="Horton D.L."/>
            <person name="Alikhan N.F."/>
            <person name="Baker D."/>
            <person name="Gharbi K."/>
            <person name="Hall N."/>
            <person name="Watson M."/>
            <person name="Adriaenssens E.M."/>
            <person name="Foster-Nyarko E."/>
            <person name="Jarju S."/>
            <person name="Secka A."/>
            <person name="Antonio M."/>
            <person name="Oren A."/>
            <person name="Chaudhuri R.R."/>
            <person name="La Ragione R."/>
            <person name="Hildebrand F."/>
            <person name="Pallen M.J."/>
        </authorList>
    </citation>
    <scope>NUCLEOTIDE SEQUENCE</scope>
    <source>
        <strain evidence="2">F6-686</strain>
    </source>
</reference>
<name>A0A9E2NSY2_9LACO</name>
<comment type="caution">
    <text evidence="2">The sequence shown here is derived from an EMBL/GenBank/DDBJ whole genome shotgun (WGS) entry which is preliminary data.</text>
</comment>
<dbReference type="EMBL" id="JAHLFT010000010">
    <property type="protein sequence ID" value="MBU3827673.1"/>
    <property type="molecule type" value="Genomic_DNA"/>
</dbReference>
<dbReference type="AlphaFoldDB" id="A0A9E2NSY2"/>
<accession>A0A9E2NSY2</accession>
<gene>
    <name evidence="2" type="ORF">H9806_00605</name>
</gene>
<reference evidence="2" key="2">
    <citation type="submission" date="2021-04" db="EMBL/GenBank/DDBJ databases">
        <authorList>
            <person name="Gilroy R."/>
        </authorList>
    </citation>
    <scope>NUCLEOTIDE SEQUENCE</scope>
    <source>
        <strain evidence="2">F6-686</strain>
    </source>
</reference>
<organism evidence="2 3">
    <name type="scientific">Candidatus Lactobacillus pullistercoris</name>
    <dbReference type="NCBI Taxonomy" id="2838636"/>
    <lineage>
        <taxon>Bacteria</taxon>
        <taxon>Bacillati</taxon>
        <taxon>Bacillota</taxon>
        <taxon>Bacilli</taxon>
        <taxon>Lactobacillales</taxon>
        <taxon>Lactobacillaceae</taxon>
        <taxon>Lactobacillus</taxon>
    </lineage>
</organism>
<feature type="compositionally biased region" description="Polar residues" evidence="1">
    <location>
        <begin position="42"/>
        <end position="63"/>
    </location>
</feature>
<dbReference type="Proteomes" id="UP000823844">
    <property type="component" value="Unassembled WGS sequence"/>
</dbReference>
<evidence type="ECO:0000256" key="1">
    <source>
        <dbReference type="SAM" id="MobiDB-lite"/>
    </source>
</evidence>